<keyword evidence="4 10" id="KW-0812">Transmembrane</keyword>
<evidence type="ECO:0000313" key="13">
    <source>
        <dbReference type="Proteomes" id="UP000423396"/>
    </source>
</evidence>
<reference evidence="12 13" key="1">
    <citation type="submission" date="2019-10" db="EMBL/GenBank/DDBJ databases">
        <title>Genome Sequences from Six Type Strain Members of the Archaeal Family Sulfolobaceae: Acidianus ambivalens, Acidianus infernus, Metallosphaera prunae, Stygiolobus azoricus, Sulfolobus metallicus, and Sulfurisphaera ohwakuensis.</title>
        <authorList>
            <person name="Counts J.A."/>
            <person name="Kelly R.M."/>
        </authorList>
    </citation>
    <scope>NUCLEOTIDE SEQUENCE [LARGE SCALE GENOMIC DNA]</scope>
    <source>
        <strain evidence="12 13">FC6</strain>
    </source>
</reference>
<keyword evidence="6" id="KW-0915">Sodium</keyword>
<dbReference type="RefSeq" id="WP_156007859.1">
    <property type="nucleotide sequence ID" value="NZ_CP045483.1"/>
</dbReference>
<evidence type="ECO:0000256" key="5">
    <source>
        <dbReference type="ARBA" id="ARBA00022989"/>
    </source>
</evidence>
<evidence type="ECO:0000313" key="12">
    <source>
        <dbReference type="EMBL" id="QGR20407.1"/>
    </source>
</evidence>
<evidence type="ECO:0000256" key="2">
    <source>
        <dbReference type="ARBA" id="ARBA00022448"/>
    </source>
</evidence>
<dbReference type="EMBL" id="CP045483">
    <property type="protein sequence ID" value="QGR20407.1"/>
    <property type="molecule type" value="Genomic_DNA"/>
</dbReference>
<keyword evidence="5 10" id="KW-1133">Transmembrane helix</keyword>
<feature type="transmembrane region" description="Helical" evidence="10">
    <location>
        <begin position="29"/>
        <end position="47"/>
    </location>
</feature>
<feature type="transmembrane region" description="Helical" evidence="10">
    <location>
        <begin position="191"/>
        <end position="212"/>
    </location>
</feature>
<dbReference type="PANTHER" id="PTHR43562:SF3">
    <property type="entry name" value="SODIUM ION_PROTON EXCHANGER (EUROFUNG)"/>
    <property type="match status" value="1"/>
</dbReference>
<keyword evidence="7" id="KW-0406">Ion transport</keyword>
<keyword evidence="3" id="KW-0050">Antiport</keyword>
<evidence type="ECO:0000256" key="1">
    <source>
        <dbReference type="ARBA" id="ARBA00004141"/>
    </source>
</evidence>
<evidence type="ECO:0000256" key="8">
    <source>
        <dbReference type="ARBA" id="ARBA00023136"/>
    </source>
</evidence>
<evidence type="ECO:0000259" key="11">
    <source>
        <dbReference type="Pfam" id="PF00999"/>
    </source>
</evidence>
<gene>
    <name evidence="12" type="ORF">D1868_10705</name>
</gene>
<dbReference type="InterPro" id="IPR006153">
    <property type="entry name" value="Cation/H_exchanger_TM"/>
</dbReference>
<feature type="transmembrane region" description="Helical" evidence="10">
    <location>
        <begin position="97"/>
        <end position="118"/>
    </location>
</feature>
<dbReference type="AlphaFoldDB" id="A0A650CSE9"/>
<sequence length="386" mass="41701">MESGYLLALLEIFILIFVAEIVRSYMGRYGLPLIVGEIITGIVLSPYGFGEVFNEILNMPLFTINDYLLFLAEFSMILLIYSSGLEHGMSTLKSSGIYGILGAVFGALVPFLVSLALLPYPQSLILAVSVGATSITAVSSILKERNVEGSISNFITVASAVDDVVDLLLLTVALSLISGEKPSFLSVAKTIVFYIVIGVLAFALAVVILPRLADRIGENYVEEFPFISLFGLVFILTAVGFSPIVPAFLAGIALAESKKREEFLRISESLLAIFGSLFFVTVGYQLNIQNITFNGMILGLELFVIAMVFKIVGVLPFAYLQTKSQRSALLISVGMTPRGETGIVVGSLGLAYNVLNTDGYFAVILMTLFTTIFGASLFSYLSKEVK</sequence>
<name>A0A650CSE9_9CREN</name>
<evidence type="ECO:0000256" key="10">
    <source>
        <dbReference type="SAM" id="Phobius"/>
    </source>
</evidence>
<dbReference type="KEGG" id="sazo:D1868_10705"/>
<evidence type="ECO:0000256" key="9">
    <source>
        <dbReference type="ARBA" id="ARBA00023201"/>
    </source>
</evidence>
<dbReference type="PANTHER" id="PTHR43562">
    <property type="entry name" value="NAPA-TYPE SODIUM/HYDROGEN ANTIPORTER"/>
    <property type="match status" value="1"/>
</dbReference>
<accession>A0A650CSE9</accession>
<dbReference type="Proteomes" id="UP000423396">
    <property type="component" value="Chromosome"/>
</dbReference>
<proteinExistence type="predicted"/>
<feature type="domain" description="Cation/H+ exchanger transmembrane" evidence="11">
    <location>
        <begin position="16"/>
        <end position="381"/>
    </location>
</feature>
<dbReference type="Gene3D" id="1.20.1530.20">
    <property type="match status" value="1"/>
</dbReference>
<evidence type="ECO:0000256" key="6">
    <source>
        <dbReference type="ARBA" id="ARBA00023053"/>
    </source>
</evidence>
<dbReference type="OrthoDB" id="12029at2157"/>
<dbReference type="GO" id="GO:0006814">
    <property type="term" value="P:sodium ion transport"/>
    <property type="evidence" value="ECO:0007669"/>
    <property type="project" value="UniProtKB-KW"/>
</dbReference>
<feature type="transmembrane region" description="Helical" evidence="10">
    <location>
        <begin position="124"/>
        <end position="142"/>
    </location>
</feature>
<keyword evidence="13" id="KW-1185">Reference proteome</keyword>
<dbReference type="InterPro" id="IPR038770">
    <property type="entry name" value="Na+/solute_symporter_sf"/>
</dbReference>
<keyword evidence="8 10" id="KW-0472">Membrane</keyword>
<keyword evidence="9" id="KW-0739">Sodium transport</keyword>
<feature type="transmembrane region" description="Helical" evidence="10">
    <location>
        <begin position="360"/>
        <end position="381"/>
    </location>
</feature>
<dbReference type="GO" id="GO:0016020">
    <property type="term" value="C:membrane"/>
    <property type="evidence" value="ECO:0007669"/>
    <property type="project" value="UniProtKB-SubCell"/>
</dbReference>
<feature type="transmembrane region" description="Helical" evidence="10">
    <location>
        <begin position="6"/>
        <end position="22"/>
    </location>
</feature>
<feature type="transmembrane region" description="Helical" evidence="10">
    <location>
        <begin position="67"/>
        <end position="85"/>
    </location>
</feature>
<dbReference type="GO" id="GO:0015297">
    <property type="term" value="F:antiporter activity"/>
    <property type="evidence" value="ECO:0007669"/>
    <property type="project" value="UniProtKB-KW"/>
</dbReference>
<evidence type="ECO:0000256" key="3">
    <source>
        <dbReference type="ARBA" id="ARBA00022449"/>
    </source>
</evidence>
<comment type="subcellular location">
    <subcellularLocation>
        <location evidence="1">Membrane</location>
        <topology evidence="1">Multi-pass membrane protein</topology>
    </subcellularLocation>
</comment>
<feature type="transmembrane region" description="Helical" evidence="10">
    <location>
        <begin position="298"/>
        <end position="320"/>
    </location>
</feature>
<feature type="transmembrane region" description="Helical" evidence="10">
    <location>
        <begin position="224"/>
        <end position="249"/>
    </location>
</feature>
<dbReference type="Pfam" id="PF00999">
    <property type="entry name" value="Na_H_Exchanger"/>
    <property type="match status" value="1"/>
</dbReference>
<evidence type="ECO:0000256" key="4">
    <source>
        <dbReference type="ARBA" id="ARBA00022692"/>
    </source>
</evidence>
<dbReference type="GeneID" id="42799547"/>
<protein>
    <submittedName>
        <fullName evidence="12">Cation:proton antiporter</fullName>
    </submittedName>
</protein>
<keyword evidence="2" id="KW-0813">Transport</keyword>
<organism evidence="12 13">
    <name type="scientific">Stygiolobus azoricus</name>
    <dbReference type="NCBI Taxonomy" id="41675"/>
    <lineage>
        <taxon>Archaea</taxon>
        <taxon>Thermoproteota</taxon>
        <taxon>Thermoprotei</taxon>
        <taxon>Sulfolobales</taxon>
        <taxon>Sulfolobaceae</taxon>
        <taxon>Stygiolobus</taxon>
    </lineage>
</organism>
<feature type="transmembrane region" description="Helical" evidence="10">
    <location>
        <begin position="154"/>
        <end position="179"/>
    </location>
</feature>
<dbReference type="GO" id="GO:1902600">
    <property type="term" value="P:proton transmembrane transport"/>
    <property type="evidence" value="ECO:0007669"/>
    <property type="project" value="InterPro"/>
</dbReference>
<feature type="transmembrane region" description="Helical" evidence="10">
    <location>
        <begin position="269"/>
        <end position="286"/>
    </location>
</feature>
<evidence type="ECO:0000256" key="7">
    <source>
        <dbReference type="ARBA" id="ARBA00023065"/>
    </source>
</evidence>